<dbReference type="Gene3D" id="1.10.150.720">
    <property type="entry name" value="Haloacid dehalogenase-like hydrolase"/>
    <property type="match status" value="1"/>
</dbReference>
<dbReference type="PANTHER" id="PTHR46191:SF2">
    <property type="entry name" value="HALOACID DEHALOGENASE-LIKE HYDROLASE DOMAIN-CONTAINING PROTEIN 3"/>
    <property type="match status" value="1"/>
</dbReference>
<dbReference type="Pfam" id="PF00702">
    <property type="entry name" value="Hydrolase"/>
    <property type="match status" value="1"/>
</dbReference>
<dbReference type="InterPro" id="IPR023214">
    <property type="entry name" value="HAD_sf"/>
</dbReference>
<dbReference type="InterPro" id="IPR051828">
    <property type="entry name" value="HAD-like_hydrolase_domain"/>
</dbReference>
<accession>M3JFW2</accession>
<dbReference type="PANTHER" id="PTHR46191">
    <property type="match status" value="1"/>
</dbReference>
<dbReference type="OrthoDB" id="444127at2759"/>
<reference evidence="1 2" key="1">
    <citation type="submission" date="2013-02" db="EMBL/GenBank/DDBJ databases">
        <title>Genome sequence of Candida maltosa Xu316, a potential industrial strain for xylitol and ethanol production.</title>
        <authorList>
            <person name="Yu J."/>
            <person name="Wang Q."/>
            <person name="Geng X."/>
            <person name="Bao W."/>
            <person name="He P."/>
            <person name="Cai J."/>
        </authorList>
    </citation>
    <scope>NUCLEOTIDE SEQUENCE [LARGE SCALE GENOMIC DNA]</scope>
    <source>
        <strain evidence="2">Xu316</strain>
    </source>
</reference>
<keyword evidence="2" id="KW-1185">Reference proteome</keyword>
<dbReference type="Proteomes" id="UP000011777">
    <property type="component" value="Unassembled WGS sequence"/>
</dbReference>
<sequence>MIRSSFAARRQFIRMVSTKSNLISRPFDIENTQIIRETVNKFPRPNFISFDLFGTLYDPKKSVPEQYYDIAHHEFGIDKSIEEINAEFPIVYDEMMKQYPNYGKGFDKFDNCDQWWLELIIRLFKLDRHDEKALALCHRLIHHFTTDEAYFVYDDVIPTLQGLEERGIKLVVGSNSDLRALTILESLKLKKYFHCSEHFHCSGIFLSYSSGDAKPTKEFFDRIALTEYKAQINEHFRGKHAPGQFLANCWHVGDSYSNDFIGAVRAGWNGILIDRNYSSDFFSKVKKPQNEGCFLDAKPEDLIDKDKKKKNKDMIILANNRVVITKLTQLLDLFG</sequence>
<dbReference type="GO" id="GO:0005634">
    <property type="term" value="C:nucleus"/>
    <property type="evidence" value="ECO:0007669"/>
    <property type="project" value="TreeGrafter"/>
</dbReference>
<evidence type="ECO:0000313" key="2">
    <source>
        <dbReference type="Proteomes" id="UP000011777"/>
    </source>
</evidence>
<dbReference type="HOGENOM" id="CLU_045011_8_0_1"/>
<evidence type="ECO:0000313" key="1">
    <source>
        <dbReference type="EMBL" id="EMG51123.1"/>
    </source>
</evidence>
<gene>
    <name evidence="1" type="ORF">G210_5985</name>
</gene>
<dbReference type="STRING" id="1245528.M3JFW2"/>
<organism evidence="1 2">
    <name type="scientific">Candida maltosa (strain Xu316)</name>
    <name type="common">Yeast</name>
    <dbReference type="NCBI Taxonomy" id="1245528"/>
    <lineage>
        <taxon>Eukaryota</taxon>
        <taxon>Fungi</taxon>
        <taxon>Dikarya</taxon>
        <taxon>Ascomycota</taxon>
        <taxon>Saccharomycotina</taxon>
        <taxon>Pichiomycetes</taxon>
        <taxon>Debaryomycetaceae</taxon>
        <taxon>Candida/Lodderomyces clade</taxon>
        <taxon>Candida</taxon>
    </lineage>
</organism>
<dbReference type="EMBL" id="AOGT01000006">
    <property type="protein sequence ID" value="EMG51123.1"/>
    <property type="molecule type" value="Genomic_DNA"/>
</dbReference>
<dbReference type="OMA" id="FLANCWH"/>
<name>M3JFW2_CANMX</name>
<dbReference type="InterPro" id="IPR044924">
    <property type="entry name" value="HAD-SF_hydro_IA_REG-2-like_cap"/>
</dbReference>
<evidence type="ECO:0008006" key="3">
    <source>
        <dbReference type="Google" id="ProtNLM"/>
    </source>
</evidence>
<dbReference type="eggNOG" id="KOG3085">
    <property type="taxonomic scope" value="Eukaryota"/>
</dbReference>
<protein>
    <recommendedName>
        <fullName evidence="3">Haloacid dehalogenase-like hydrolase</fullName>
    </recommendedName>
</protein>
<dbReference type="Gene3D" id="3.40.50.1000">
    <property type="entry name" value="HAD superfamily/HAD-like"/>
    <property type="match status" value="1"/>
</dbReference>
<dbReference type="SUPFAM" id="SSF56784">
    <property type="entry name" value="HAD-like"/>
    <property type="match status" value="1"/>
</dbReference>
<proteinExistence type="predicted"/>
<dbReference type="AlphaFoldDB" id="M3JFW2"/>
<comment type="caution">
    <text evidence="1">The sequence shown here is derived from an EMBL/GenBank/DDBJ whole genome shotgun (WGS) entry which is preliminary data.</text>
</comment>
<dbReference type="InterPro" id="IPR036412">
    <property type="entry name" value="HAD-like_sf"/>
</dbReference>